<dbReference type="PANTHER" id="PTHR43798">
    <property type="entry name" value="MONOACYLGLYCEROL LIPASE"/>
    <property type="match status" value="1"/>
</dbReference>
<evidence type="ECO:0000313" key="3">
    <source>
        <dbReference type="EMBL" id="TDP81152.1"/>
    </source>
</evidence>
<name>A0A4R6R5R8_9HYPH</name>
<dbReference type="PRINTS" id="PR00111">
    <property type="entry name" value="ABHYDROLASE"/>
</dbReference>
<evidence type="ECO:0000313" key="4">
    <source>
        <dbReference type="Proteomes" id="UP000294547"/>
    </source>
</evidence>
<dbReference type="Gene3D" id="3.40.50.1820">
    <property type="entry name" value="alpha/beta hydrolase"/>
    <property type="match status" value="1"/>
</dbReference>
<reference evidence="3 4" key="1">
    <citation type="submission" date="2019-03" db="EMBL/GenBank/DDBJ databases">
        <title>Genomic Encyclopedia of Type Strains, Phase IV (KMG-IV): sequencing the most valuable type-strain genomes for metagenomic binning, comparative biology and taxonomic classification.</title>
        <authorList>
            <person name="Goeker M."/>
        </authorList>
    </citation>
    <scope>NUCLEOTIDE SEQUENCE [LARGE SCALE GENOMIC DNA]</scope>
    <source>
        <strain evidence="3 4">DSM 102969</strain>
    </source>
</reference>
<feature type="domain" description="AB hydrolase-1" evidence="2">
    <location>
        <begin position="55"/>
        <end position="157"/>
    </location>
</feature>
<dbReference type="Proteomes" id="UP000294547">
    <property type="component" value="Unassembled WGS sequence"/>
</dbReference>
<organism evidence="3 4">
    <name type="scientific">Oharaeibacter diazotrophicus</name>
    <dbReference type="NCBI Taxonomy" id="1920512"/>
    <lineage>
        <taxon>Bacteria</taxon>
        <taxon>Pseudomonadati</taxon>
        <taxon>Pseudomonadota</taxon>
        <taxon>Alphaproteobacteria</taxon>
        <taxon>Hyphomicrobiales</taxon>
        <taxon>Pleomorphomonadaceae</taxon>
        <taxon>Oharaeibacter</taxon>
    </lineage>
</organism>
<dbReference type="Pfam" id="PF00561">
    <property type="entry name" value="Abhydrolase_1"/>
    <property type="match status" value="1"/>
</dbReference>
<accession>A0A4R6R5R8</accession>
<dbReference type="EMBL" id="SNXY01000013">
    <property type="protein sequence ID" value="TDP81152.1"/>
    <property type="molecule type" value="Genomic_DNA"/>
</dbReference>
<dbReference type="GO" id="GO:0016020">
    <property type="term" value="C:membrane"/>
    <property type="evidence" value="ECO:0007669"/>
    <property type="project" value="TreeGrafter"/>
</dbReference>
<proteinExistence type="predicted"/>
<gene>
    <name evidence="3" type="ORF">EDD54_4485</name>
</gene>
<evidence type="ECO:0000256" key="1">
    <source>
        <dbReference type="SAM" id="SignalP"/>
    </source>
</evidence>
<dbReference type="AlphaFoldDB" id="A0A4R6R5R8"/>
<feature type="chain" id="PRO_5020445695" evidence="1">
    <location>
        <begin position="23"/>
        <end position="260"/>
    </location>
</feature>
<evidence type="ECO:0000259" key="2">
    <source>
        <dbReference type="Pfam" id="PF00561"/>
    </source>
</evidence>
<dbReference type="RefSeq" id="WP_126542030.1">
    <property type="nucleotide sequence ID" value="NZ_BSPM01000003.1"/>
</dbReference>
<keyword evidence="1" id="KW-0732">Signal</keyword>
<sequence length="260" mass="27413">MRDVARPLLIALPLLVAGAAEAGHPPAAPPREAGFAEIRGISMYYRVYGAGPGAPVLMIHGGLGSADVWNEQVAALAVDHTVVVADSRGQGRSGRTAEPITYEAMAEDYVALIDRLGLGKVALVGWSDGGIIGLEIAIRHPERLARLFVQAANTTPDGLAAPPPADAPRPELRHYDDVRDEIQALWANEPHITDAELAAIRVPTVVAIGDHDEAVSIAHDRAIAAAIPGARFLLLPDVGHAAVLEDPAGYTRAVLDFLEE</sequence>
<dbReference type="OrthoDB" id="9780765at2"/>
<dbReference type="InterPro" id="IPR050266">
    <property type="entry name" value="AB_hydrolase_sf"/>
</dbReference>
<protein>
    <submittedName>
        <fullName evidence="3">Pimeloyl-ACP methyl ester carboxylesterase</fullName>
    </submittedName>
</protein>
<comment type="caution">
    <text evidence="3">The sequence shown here is derived from an EMBL/GenBank/DDBJ whole genome shotgun (WGS) entry which is preliminary data.</text>
</comment>
<dbReference type="InterPro" id="IPR029058">
    <property type="entry name" value="AB_hydrolase_fold"/>
</dbReference>
<keyword evidence="4" id="KW-1185">Reference proteome</keyword>
<feature type="signal peptide" evidence="1">
    <location>
        <begin position="1"/>
        <end position="22"/>
    </location>
</feature>
<dbReference type="SUPFAM" id="SSF53474">
    <property type="entry name" value="alpha/beta-Hydrolases"/>
    <property type="match status" value="1"/>
</dbReference>
<dbReference type="InterPro" id="IPR000073">
    <property type="entry name" value="AB_hydrolase_1"/>
</dbReference>
<dbReference type="PANTHER" id="PTHR43798:SF33">
    <property type="entry name" value="HYDROLASE, PUTATIVE (AFU_ORTHOLOGUE AFUA_2G14860)-RELATED"/>
    <property type="match status" value="1"/>
</dbReference>